<dbReference type="Gene3D" id="1.10.10.10">
    <property type="entry name" value="Winged helix-like DNA-binding domain superfamily/Winged helix DNA-binding domain"/>
    <property type="match status" value="1"/>
</dbReference>
<dbReference type="RefSeq" id="WP_089023217.1">
    <property type="nucleotide sequence ID" value="NZ_NIQC01000008.1"/>
</dbReference>
<dbReference type="PROSITE" id="PS50995">
    <property type="entry name" value="HTH_MARR_2"/>
    <property type="match status" value="1"/>
</dbReference>
<organism evidence="5 6">
    <name type="scientific">Natranaerobius trueperi</name>
    <dbReference type="NCBI Taxonomy" id="759412"/>
    <lineage>
        <taxon>Bacteria</taxon>
        <taxon>Bacillati</taxon>
        <taxon>Bacillota</taxon>
        <taxon>Clostridia</taxon>
        <taxon>Natranaerobiales</taxon>
        <taxon>Natranaerobiaceae</taxon>
        <taxon>Natranaerobius</taxon>
    </lineage>
</organism>
<dbReference type="AlphaFoldDB" id="A0A226C0G4"/>
<sequence>MPESVLNELLVDTFNDILNIQQQVLQSKGLKNLSITEVHTIEKIGKKSKRTMSQVASELGITIGTLSTSINHLVKKGYVERARSEEDRRIVYLKLTKKGIDAKRIHETFHKEMVQEAIIELSKEEREVLIKSMRKLNTFFKNKQSK</sequence>
<evidence type="ECO:0000256" key="1">
    <source>
        <dbReference type="ARBA" id="ARBA00023015"/>
    </source>
</evidence>
<dbReference type="GO" id="GO:0003700">
    <property type="term" value="F:DNA-binding transcription factor activity"/>
    <property type="evidence" value="ECO:0007669"/>
    <property type="project" value="InterPro"/>
</dbReference>
<evidence type="ECO:0000313" key="5">
    <source>
        <dbReference type="EMBL" id="OWZ84084.1"/>
    </source>
</evidence>
<feature type="domain" description="HTH marR-type" evidence="4">
    <location>
        <begin position="3"/>
        <end position="138"/>
    </location>
</feature>
<dbReference type="InterPro" id="IPR000835">
    <property type="entry name" value="HTH_MarR-typ"/>
</dbReference>
<accession>A0A226C0G4</accession>
<keyword evidence="1" id="KW-0805">Transcription regulation</keyword>
<gene>
    <name evidence="5" type="ORF">CDO51_05050</name>
</gene>
<keyword evidence="2" id="KW-0238">DNA-binding</keyword>
<dbReference type="InterPro" id="IPR036388">
    <property type="entry name" value="WH-like_DNA-bd_sf"/>
</dbReference>
<dbReference type="InterPro" id="IPR023187">
    <property type="entry name" value="Tscrpt_reg_MarR-type_CS"/>
</dbReference>
<dbReference type="PANTHER" id="PTHR42756:SF1">
    <property type="entry name" value="TRANSCRIPTIONAL REPRESSOR OF EMRAB OPERON"/>
    <property type="match status" value="1"/>
</dbReference>
<evidence type="ECO:0000256" key="2">
    <source>
        <dbReference type="ARBA" id="ARBA00023125"/>
    </source>
</evidence>
<dbReference type="SUPFAM" id="SSF46785">
    <property type="entry name" value="Winged helix' DNA-binding domain"/>
    <property type="match status" value="1"/>
</dbReference>
<keyword evidence="3" id="KW-0804">Transcription</keyword>
<dbReference type="PRINTS" id="PR00598">
    <property type="entry name" value="HTHMARR"/>
</dbReference>
<dbReference type="PROSITE" id="PS01117">
    <property type="entry name" value="HTH_MARR_1"/>
    <property type="match status" value="1"/>
</dbReference>
<name>A0A226C0G4_9FIRM</name>
<evidence type="ECO:0000256" key="3">
    <source>
        <dbReference type="ARBA" id="ARBA00023163"/>
    </source>
</evidence>
<comment type="caution">
    <text evidence="5">The sequence shown here is derived from an EMBL/GenBank/DDBJ whole genome shotgun (WGS) entry which is preliminary data.</text>
</comment>
<dbReference type="SMART" id="SM00347">
    <property type="entry name" value="HTH_MARR"/>
    <property type="match status" value="1"/>
</dbReference>
<protein>
    <submittedName>
        <fullName evidence="5">MarR family transcriptional regulator</fullName>
    </submittedName>
</protein>
<dbReference type="InterPro" id="IPR036390">
    <property type="entry name" value="WH_DNA-bd_sf"/>
</dbReference>
<keyword evidence="6" id="KW-1185">Reference proteome</keyword>
<proteinExistence type="predicted"/>
<reference evidence="5 6" key="1">
    <citation type="submission" date="2017-06" db="EMBL/GenBank/DDBJ databases">
        <title>Draft Genome Sequence of Natranaerobius trueperi halophilic, alkalithermophilic bacteria from soda lakes.</title>
        <authorList>
            <person name="Zhao B."/>
        </authorList>
    </citation>
    <scope>NUCLEOTIDE SEQUENCE [LARGE SCALE GENOMIC DNA]</scope>
    <source>
        <strain evidence="5 6">DSM 18760</strain>
    </source>
</reference>
<dbReference type="GO" id="GO:0003677">
    <property type="term" value="F:DNA binding"/>
    <property type="evidence" value="ECO:0007669"/>
    <property type="project" value="UniProtKB-KW"/>
</dbReference>
<dbReference type="OrthoDB" id="5461037at2"/>
<evidence type="ECO:0000313" key="6">
    <source>
        <dbReference type="Proteomes" id="UP000214588"/>
    </source>
</evidence>
<dbReference type="Proteomes" id="UP000214588">
    <property type="component" value="Unassembled WGS sequence"/>
</dbReference>
<evidence type="ECO:0000259" key="4">
    <source>
        <dbReference type="PROSITE" id="PS50995"/>
    </source>
</evidence>
<dbReference type="PANTHER" id="PTHR42756">
    <property type="entry name" value="TRANSCRIPTIONAL REGULATOR, MARR"/>
    <property type="match status" value="1"/>
</dbReference>
<dbReference type="EMBL" id="NIQC01000008">
    <property type="protein sequence ID" value="OWZ84084.1"/>
    <property type="molecule type" value="Genomic_DNA"/>
</dbReference>
<dbReference type="Pfam" id="PF12802">
    <property type="entry name" value="MarR_2"/>
    <property type="match status" value="1"/>
</dbReference>